<dbReference type="Pfam" id="PF18758">
    <property type="entry name" value="KDZ"/>
    <property type="match status" value="1"/>
</dbReference>
<gene>
    <name evidence="3" type="ORF">B0H16DRAFT_1741912</name>
</gene>
<evidence type="ECO:0000313" key="4">
    <source>
        <dbReference type="Proteomes" id="UP001215598"/>
    </source>
</evidence>
<dbReference type="EMBL" id="JARKIB010000307">
    <property type="protein sequence ID" value="KAJ7715471.1"/>
    <property type="molecule type" value="Genomic_DNA"/>
</dbReference>
<protein>
    <recommendedName>
        <fullName evidence="2">CxC2-like cysteine cluster KDZ transposase-associated domain-containing protein</fullName>
    </recommendedName>
</protein>
<dbReference type="InterPro" id="IPR041457">
    <property type="entry name" value="CxC2_KDZ-assoc"/>
</dbReference>
<evidence type="ECO:0000259" key="2">
    <source>
        <dbReference type="Pfam" id="PF18803"/>
    </source>
</evidence>
<dbReference type="AlphaFoldDB" id="A0AAD7H9T6"/>
<evidence type="ECO:0000313" key="3">
    <source>
        <dbReference type="EMBL" id="KAJ7715471.1"/>
    </source>
</evidence>
<feature type="compositionally biased region" description="Basic and acidic residues" evidence="1">
    <location>
        <begin position="1"/>
        <end position="12"/>
    </location>
</feature>
<proteinExistence type="predicted"/>
<evidence type="ECO:0000256" key="1">
    <source>
        <dbReference type="SAM" id="MobiDB-lite"/>
    </source>
</evidence>
<feature type="domain" description="CxC2-like cysteine cluster KDZ transposase-associated" evidence="2">
    <location>
        <begin position="190"/>
        <end position="304"/>
    </location>
</feature>
<name>A0AAD7H9T6_9AGAR</name>
<accession>A0AAD7H9T6</accession>
<keyword evidence="4" id="KW-1185">Reference proteome</keyword>
<sequence length="476" mass="53415">MPRPRGDERELVADSDSEDVAGSAQEVDLVPEQHIHRGQDGRLHHDHSVVEAPASPSKSARKAVASLKADSEVMPMDDFNVGLPDALAQDDDVVYDLLPKEPWEQRPSDRPPAEWVRKGKPQKYLDQLIQLEGRGDYQEDDLCIVCGVAPDRLFRCRDCFTDDVFCQTCLVHAHGSTPLHIVEFFERTTLKALSLRIQLGHSKLNKACPRHGICTNPRPAVADDFVVLDTNAIHEVALDFCGCETAQPHNIQLLRARWYPSTGKNPRTAATFTVLRRFHLMTLESKCSGKEFYTSIARGSDNTGTVPVRDRYDEFLRMTREWQHLQMLKRAGRGHDSSGVEGTGPGECALLCPACPHPGKNLPPDWEEVPPEKKFLYALFLAMDANFRMRWKKVSTEEKDPSLGDGWSFYGAIAPYYSYLAASWKHKQECRTCVAHDAVDKPDRESRGTASSGIATVDCARHNMKRPNAVEMGKLR</sequence>
<dbReference type="InterPro" id="IPR040521">
    <property type="entry name" value="KDZ"/>
</dbReference>
<feature type="region of interest" description="Disordered" evidence="1">
    <location>
        <begin position="1"/>
        <end position="60"/>
    </location>
</feature>
<feature type="compositionally biased region" description="Basic and acidic residues" evidence="1">
    <location>
        <begin position="31"/>
        <end position="49"/>
    </location>
</feature>
<dbReference type="Pfam" id="PF18803">
    <property type="entry name" value="CxC2"/>
    <property type="match status" value="1"/>
</dbReference>
<organism evidence="3 4">
    <name type="scientific">Mycena metata</name>
    <dbReference type="NCBI Taxonomy" id="1033252"/>
    <lineage>
        <taxon>Eukaryota</taxon>
        <taxon>Fungi</taxon>
        <taxon>Dikarya</taxon>
        <taxon>Basidiomycota</taxon>
        <taxon>Agaricomycotina</taxon>
        <taxon>Agaricomycetes</taxon>
        <taxon>Agaricomycetidae</taxon>
        <taxon>Agaricales</taxon>
        <taxon>Marasmiineae</taxon>
        <taxon>Mycenaceae</taxon>
        <taxon>Mycena</taxon>
    </lineage>
</organism>
<comment type="caution">
    <text evidence="3">The sequence shown here is derived from an EMBL/GenBank/DDBJ whole genome shotgun (WGS) entry which is preliminary data.</text>
</comment>
<reference evidence="3" key="1">
    <citation type="submission" date="2023-03" db="EMBL/GenBank/DDBJ databases">
        <title>Massive genome expansion in bonnet fungi (Mycena s.s.) driven by repeated elements and novel gene families across ecological guilds.</title>
        <authorList>
            <consortium name="Lawrence Berkeley National Laboratory"/>
            <person name="Harder C.B."/>
            <person name="Miyauchi S."/>
            <person name="Viragh M."/>
            <person name="Kuo A."/>
            <person name="Thoen E."/>
            <person name="Andreopoulos B."/>
            <person name="Lu D."/>
            <person name="Skrede I."/>
            <person name="Drula E."/>
            <person name="Henrissat B."/>
            <person name="Morin E."/>
            <person name="Kohler A."/>
            <person name="Barry K."/>
            <person name="LaButti K."/>
            <person name="Morin E."/>
            <person name="Salamov A."/>
            <person name="Lipzen A."/>
            <person name="Mereny Z."/>
            <person name="Hegedus B."/>
            <person name="Baldrian P."/>
            <person name="Stursova M."/>
            <person name="Weitz H."/>
            <person name="Taylor A."/>
            <person name="Grigoriev I.V."/>
            <person name="Nagy L.G."/>
            <person name="Martin F."/>
            <person name="Kauserud H."/>
        </authorList>
    </citation>
    <scope>NUCLEOTIDE SEQUENCE</scope>
    <source>
        <strain evidence="3">CBHHK182m</strain>
    </source>
</reference>
<dbReference type="Proteomes" id="UP001215598">
    <property type="component" value="Unassembled WGS sequence"/>
</dbReference>